<dbReference type="RefSeq" id="WP_189474183.1">
    <property type="nucleotide sequence ID" value="NZ_BMYM01000001.1"/>
</dbReference>
<dbReference type="GO" id="GO:0003904">
    <property type="term" value="F:deoxyribodipyrimidine photo-lyase activity"/>
    <property type="evidence" value="ECO:0007669"/>
    <property type="project" value="TreeGrafter"/>
</dbReference>
<evidence type="ECO:0000256" key="3">
    <source>
        <dbReference type="ARBA" id="ARBA00022630"/>
    </source>
</evidence>
<dbReference type="AlphaFoldDB" id="A0A918XC38"/>
<comment type="similarity">
    <text evidence="7">Belongs to the DNA photolyase family.</text>
</comment>
<evidence type="ECO:0000256" key="2">
    <source>
        <dbReference type="ARBA" id="ARBA00005862"/>
    </source>
</evidence>
<accession>A0A918XC38</accession>
<evidence type="ECO:0000256" key="4">
    <source>
        <dbReference type="ARBA" id="ARBA00022827"/>
    </source>
</evidence>
<dbReference type="Gene3D" id="1.25.40.80">
    <property type="match status" value="1"/>
</dbReference>
<dbReference type="PANTHER" id="PTHR11455">
    <property type="entry name" value="CRYPTOCHROME"/>
    <property type="match status" value="1"/>
</dbReference>
<dbReference type="InterPro" id="IPR036134">
    <property type="entry name" value="Crypto/Photolyase_FAD-like_sf"/>
</dbReference>
<dbReference type="InterPro" id="IPR006050">
    <property type="entry name" value="DNA_photolyase_N"/>
</dbReference>
<feature type="domain" description="Photolyase/cryptochrome alpha/beta" evidence="8">
    <location>
        <begin position="2"/>
        <end position="132"/>
    </location>
</feature>
<dbReference type="PROSITE" id="PS00394">
    <property type="entry name" value="DNA_PHOTOLYASES_1_1"/>
    <property type="match status" value="1"/>
</dbReference>
<dbReference type="InterPro" id="IPR002081">
    <property type="entry name" value="Cryptochrome/DNA_photolyase_1"/>
</dbReference>
<dbReference type="EMBL" id="BMYM01000001">
    <property type="protein sequence ID" value="GHD25356.1"/>
    <property type="molecule type" value="Genomic_DNA"/>
</dbReference>
<dbReference type="InterPro" id="IPR036155">
    <property type="entry name" value="Crypto/Photolyase_N_sf"/>
</dbReference>
<dbReference type="SUPFAM" id="SSF52425">
    <property type="entry name" value="Cryptochrome/photolyase, N-terminal domain"/>
    <property type="match status" value="1"/>
</dbReference>
<evidence type="ECO:0000259" key="8">
    <source>
        <dbReference type="PROSITE" id="PS51645"/>
    </source>
</evidence>
<dbReference type="InterPro" id="IPR014729">
    <property type="entry name" value="Rossmann-like_a/b/a_fold"/>
</dbReference>
<protein>
    <submittedName>
        <fullName evidence="9">Cryptochrome-like protein cry2</fullName>
    </submittedName>
</protein>
<dbReference type="GO" id="GO:0003677">
    <property type="term" value="F:DNA binding"/>
    <property type="evidence" value="ECO:0007669"/>
    <property type="project" value="TreeGrafter"/>
</dbReference>
<dbReference type="GO" id="GO:0006139">
    <property type="term" value="P:nucleobase-containing compound metabolic process"/>
    <property type="evidence" value="ECO:0007669"/>
    <property type="project" value="UniProtKB-ARBA"/>
</dbReference>
<dbReference type="Gene3D" id="3.40.50.620">
    <property type="entry name" value="HUPs"/>
    <property type="match status" value="1"/>
</dbReference>
<evidence type="ECO:0000256" key="7">
    <source>
        <dbReference type="RuleBase" id="RU004182"/>
    </source>
</evidence>
<feature type="binding site" evidence="6">
    <location>
        <position position="265"/>
    </location>
    <ligand>
        <name>FAD</name>
        <dbReference type="ChEBI" id="CHEBI:57692"/>
    </ligand>
</feature>
<evidence type="ECO:0000256" key="1">
    <source>
        <dbReference type="ARBA" id="ARBA00001932"/>
    </source>
</evidence>
<dbReference type="Pfam" id="PF00875">
    <property type="entry name" value="DNA_photolyase"/>
    <property type="match status" value="1"/>
</dbReference>
<sequence length="488" mass="56426">MSINVVWFKRDLRLQDHAPLAAAAQDGKPTLLLYIFEPALLGDAHYRDRHWRFVWQSLEDMREKLAAFNLPLVICRGDAVEILRTLHESLTINALLSHEETGLDITFARDRHVAQWCDTQQVRWREFPTNGVLRGLRTRKGWNRQWHQTMSAPQATVDLSQLRAMGAETLALSPFVLREPPAKWRTQSAPFQAGGECIAQATLDSFLSNRASHYATHISKPEASRQSCSRLSPYIAWGNLSIRQVYQALLQRQALGVWPRALSAFESRLHWHCHFIQKFEMECRMEFEDINRGYLAHSRGREAELLDAWKTGHTGYPLIDASMRCLRATGYVNFRSRAMLVSFLCHHLWQDWRTGAAYLGSLFLDFEPGIHYAQMQMQAGVTGINTIRIYNPVKQSQEHDANAVFIKRWCPELEELPTPIVHTPWALTPMEQQMYAVDYPNCIVDTQQSYRQARDKLWALRADKKVLAEKQRILARHIERRVIEAADE</sequence>
<dbReference type="Gene3D" id="1.10.579.10">
    <property type="entry name" value="DNA Cyclobutane Dipyrimidine Photolyase, subunit A, domain 3"/>
    <property type="match status" value="1"/>
</dbReference>
<dbReference type="PRINTS" id="PR00147">
    <property type="entry name" value="DNAPHOTLYASE"/>
</dbReference>
<feature type="binding site" evidence="6">
    <location>
        <position position="214"/>
    </location>
    <ligand>
        <name>FAD</name>
        <dbReference type="ChEBI" id="CHEBI:57692"/>
    </ligand>
</feature>
<keyword evidence="4 6" id="KW-0274">FAD</keyword>
<dbReference type="GO" id="GO:0006950">
    <property type="term" value="P:response to stress"/>
    <property type="evidence" value="ECO:0007669"/>
    <property type="project" value="UniProtKB-ARBA"/>
</dbReference>
<proteinExistence type="inferred from homology"/>
<dbReference type="SUPFAM" id="SSF48173">
    <property type="entry name" value="Cryptochrome/photolyase FAD-binding domain"/>
    <property type="match status" value="1"/>
</dbReference>
<dbReference type="PANTHER" id="PTHR11455:SF9">
    <property type="entry name" value="CRYPTOCHROME CIRCADIAN CLOCK 5 ISOFORM X1"/>
    <property type="match status" value="1"/>
</dbReference>
<comment type="cofactor">
    <cofactor evidence="6">
        <name>FAD</name>
        <dbReference type="ChEBI" id="CHEBI:57692"/>
    </cofactor>
    <text evidence="6">Binds 1 FAD per subunit.</text>
</comment>
<reference evidence="9" key="2">
    <citation type="submission" date="2020-09" db="EMBL/GenBank/DDBJ databases">
        <authorList>
            <person name="Sun Q."/>
            <person name="Kim S."/>
        </authorList>
    </citation>
    <scope>NUCLEOTIDE SEQUENCE</scope>
    <source>
        <strain evidence="9">KCTC 23430</strain>
    </source>
</reference>
<dbReference type="Proteomes" id="UP000644693">
    <property type="component" value="Unassembled WGS sequence"/>
</dbReference>
<comment type="caution">
    <text evidence="9">The sequence shown here is derived from an EMBL/GenBank/DDBJ whole genome shotgun (WGS) entry which is preliminary data.</text>
</comment>
<keyword evidence="3 6" id="KW-0285">Flavoprotein</keyword>
<dbReference type="PROSITE" id="PS51645">
    <property type="entry name" value="PHR_CRY_ALPHA_BETA"/>
    <property type="match status" value="1"/>
</dbReference>
<dbReference type="Pfam" id="PF03441">
    <property type="entry name" value="FAD_binding_7"/>
    <property type="match status" value="1"/>
</dbReference>
<evidence type="ECO:0000313" key="10">
    <source>
        <dbReference type="Proteomes" id="UP000644693"/>
    </source>
</evidence>
<dbReference type="GO" id="GO:0071949">
    <property type="term" value="F:FAD binding"/>
    <property type="evidence" value="ECO:0007669"/>
    <property type="project" value="TreeGrafter"/>
</dbReference>
<evidence type="ECO:0000256" key="5">
    <source>
        <dbReference type="ARBA" id="ARBA00022991"/>
    </source>
</evidence>
<reference evidence="9" key="1">
    <citation type="journal article" date="2014" name="Int. J. Syst. Evol. Microbiol.">
        <title>Complete genome sequence of Corynebacterium casei LMG S-19264T (=DSM 44701T), isolated from a smear-ripened cheese.</title>
        <authorList>
            <consortium name="US DOE Joint Genome Institute (JGI-PGF)"/>
            <person name="Walter F."/>
            <person name="Albersmeier A."/>
            <person name="Kalinowski J."/>
            <person name="Ruckert C."/>
        </authorList>
    </citation>
    <scope>NUCLEOTIDE SEQUENCE</scope>
    <source>
        <strain evidence="9">KCTC 23430</strain>
    </source>
</reference>
<evidence type="ECO:0000313" key="9">
    <source>
        <dbReference type="EMBL" id="GHD25356.1"/>
    </source>
</evidence>
<keyword evidence="10" id="KW-1185">Reference proteome</keyword>
<gene>
    <name evidence="9" type="primary">cry2</name>
    <name evidence="9" type="ORF">GCM10007053_01010</name>
</gene>
<dbReference type="InterPro" id="IPR018394">
    <property type="entry name" value="DNA_photolyase_1_CS_C"/>
</dbReference>
<dbReference type="InterPro" id="IPR005101">
    <property type="entry name" value="Cryptochr/Photolyase_FAD-bd"/>
</dbReference>
<evidence type="ECO:0000256" key="6">
    <source>
        <dbReference type="PIRSR" id="PIRSR602081-1"/>
    </source>
</evidence>
<organism evidence="9 10">
    <name type="scientific">Parahalioglobus pacificus</name>
    <dbReference type="NCBI Taxonomy" id="930806"/>
    <lineage>
        <taxon>Bacteria</taxon>
        <taxon>Pseudomonadati</taxon>
        <taxon>Pseudomonadota</taxon>
        <taxon>Gammaproteobacteria</taxon>
        <taxon>Cellvibrionales</taxon>
        <taxon>Halieaceae</taxon>
        <taxon>Parahalioglobus</taxon>
    </lineage>
</organism>
<keyword evidence="5 7" id="KW-0157">Chromophore</keyword>
<dbReference type="GO" id="GO:0009416">
    <property type="term" value="P:response to light stimulus"/>
    <property type="evidence" value="ECO:0007669"/>
    <property type="project" value="TreeGrafter"/>
</dbReference>
<comment type="similarity">
    <text evidence="2">Belongs to the DNA photolyase class-1 family.</text>
</comment>
<name>A0A918XC38_9GAMM</name>
<comment type="cofactor">
    <cofactor evidence="1">
        <name>(6R)-5,10-methylene-5,6,7,8-tetrahydrofolate</name>
        <dbReference type="ChEBI" id="CHEBI:15636"/>
    </cofactor>
</comment>